<reference evidence="1 2" key="1">
    <citation type="journal article" date="2018" name="Nat. Biotechnol.">
        <title>A standardized bacterial taxonomy based on genome phylogeny substantially revises the tree of life.</title>
        <authorList>
            <person name="Parks D.H."/>
            <person name="Chuvochina M."/>
            <person name="Waite D.W."/>
            <person name="Rinke C."/>
            <person name="Skarshewski A."/>
            <person name="Chaumeil P.A."/>
            <person name="Hugenholtz P."/>
        </authorList>
    </citation>
    <scope>NUCLEOTIDE SEQUENCE [LARGE SCALE GENOMIC DNA]</scope>
    <source>
        <strain evidence="1">UBA10227</strain>
    </source>
</reference>
<gene>
    <name evidence="1" type="ORF">DHV22_06105</name>
</gene>
<accession>A0A3D6BQB9</accession>
<feature type="non-terminal residue" evidence="1">
    <location>
        <position position="1"/>
    </location>
</feature>
<organism evidence="1 2">
    <name type="scientific">Xanthomarina gelatinilytica</name>
    <dbReference type="NCBI Taxonomy" id="1137281"/>
    <lineage>
        <taxon>Bacteria</taxon>
        <taxon>Pseudomonadati</taxon>
        <taxon>Bacteroidota</taxon>
        <taxon>Flavobacteriia</taxon>
        <taxon>Flavobacteriales</taxon>
        <taxon>Flavobacteriaceae</taxon>
        <taxon>Xanthomarina</taxon>
    </lineage>
</organism>
<proteinExistence type="predicted"/>
<sequence>SMEKVAESLGVTYAYARKKKSLCIGKLTKMVQESPRYKNLKP</sequence>
<dbReference type="EMBL" id="DPRK01000102">
    <property type="protein sequence ID" value="HCY81198.1"/>
    <property type="molecule type" value="Genomic_DNA"/>
</dbReference>
<evidence type="ECO:0000313" key="2">
    <source>
        <dbReference type="Proteomes" id="UP000263268"/>
    </source>
</evidence>
<protein>
    <submittedName>
        <fullName evidence="1">Sigma-70 family RNA polymerase sigma factor</fullName>
    </submittedName>
</protein>
<name>A0A3D6BQB9_9FLAO</name>
<comment type="caution">
    <text evidence="1">The sequence shown here is derived from an EMBL/GenBank/DDBJ whole genome shotgun (WGS) entry which is preliminary data.</text>
</comment>
<dbReference type="Proteomes" id="UP000263268">
    <property type="component" value="Unassembled WGS sequence"/>
</dbReference>
<dbReference type="AlphaFoldDB" id="A0A3D6BQB9"/>
<evidence type="ECO:0000313" key="1">
    <source>
        <dbReference type="EMBL" id="HCY81198.1"/>
    </source>
</evidence>